<protein>
    <recommendedName>
        <fullName evidence="4">Lipoprotein</fullName>
    </recommendedName>
</protein>
<keyword evidence="1" id="KW-0732">Signal</keyword>
<feature type="signal peptide" evidence="1">
    <location>
        <begin position="1"/>
        <end position="19"/>
    </location>
</feature>
<accession>A0A0N0GFJ7</accession>
<dbReference type="RefSeq" id="WP_054085829.1">
    <property type="nucleotide sequence ID" value="NZ_LGLN01000035.1"/>
</dbReference>
<dbReference type="PATRIC" id="fig|81035.3.peg.4836"/>
<evidence type="ECO:0000256" key="1">
    <source>
        <dbReference type="SAM" id="SignalP"/>
    </source>
</evidence>
<name>A0A0N0GFJ7_PSESX</name>
<comment type="caution">
    <text evidence="2">The sequence shown here is derived from an EMBL/GenBank/DDBJ whole genome shotgun (WGS) entry which is preliminary data.</text>
</comment>
<dbReference type="AlphaFoldDB" id="A0A0N0GFJ7"/>
<dbReference type="PROSITE" id="PS51257">
    <property type="entry name" value="PROKAR_LIPOPROTEIN"/>
    <property type="match status" value="1"/>
</dbReference>
<dbReference type="Proteomes" id="UP000037891">
    <property type="component" value="Unassembled WGS sequence"/>
</dbReference>
<evidence type="ECO:0008006" key="4">
    <source>
        <dbReference type="Google" id="ProtNLM"/>
    </source>
</evidence>
<organism evidence="2 3">
    <name type="scientific">Pseudomonas syringae pv. cilantro</name>
    <dbReference type="NCBI Taxonomy" id="81035"/>
    <lineage>
        <taxon>Bacteria</taxon>
        <taxon>Pseudomonadati</taxon>
        <taxon>Pseudomonadota</taxon>
        <taxon>Gammaproteobacteria</taxon>
        <taxon>Pseudomonadales</taxon>
        <taxon>Pseudomonadaceae</taxon>
        <taxon>Pseudomonas</taxon>
        <taxon>Pseudomonas syringae</taxon>
    </lineage>
</organism>
<evidence type="ECO:0000313" key="3">
    <source>
        <dbReference type="Proteomes" id="UP000037891"/>
    </source>
</evidence>
<proteinExistence type="predicted"/>
<reference evidence="2 3" key="2">
    <citation type="submission" date="2015-10" db="EMBL/GenBank/DDBJ databases">
        <title>Comparative genomics and high-throughput reverse genetic screens identify a new phytobacterial MAMP and an Arabidopsis receptor required for immune elicitation.</title>
        <authorList>
            <person name="Mott G.A."/>
            <person name="Thakur S."/>
            <person name="Wang P.W."/>
            <person name="Desveaux D."/>
            <person name="Guttman D.S."/>
        </authorList>
    </citation>
    <scope>NUCLEOTIDE SEQUENCE [LARGE SCALE GENOMIC DNA]</scope>
    <source>
        <strain evidence="2 3">0788_9</strain>
    </source>
</reference>
<gene>
    <name evidence="2" type="ORF">ABJ99_4532</name>
</gene>
<dbReference type="EMBL" id="LGLN01000035">
    <property type="protein sequence ID" value="KPC32509.1"/>
    <property type="molecule type" value="Genomic_DNA"/>
</dbReference>
<evidence type="ECO:0000313" key="2">
    <source>
        <dbReference type="EMBL" id="KPC32509.1"/>
    </source>
</evidence>
<feature type="chain" id="PRO_5005849423" description="Lipoprotein" evidence="1">
    <location>
        <begin position="20"/>
        <end position="159"/>
    </location>
</feature>
<reference evidence="2 3" key="1">
    <citation type="submission" date="2015-07" db="EMBL/GenBank/DDBJ databases">
        <authorList>
            <person name="Noorani M."/>
        </authorList>
    </citation>
    <scope>NUCLEOTIDE SEQUENCE [LARGE SCALE GENOMIC DNA]</scope>
    <source>
        <strain evidence="2 3">0788_9</strain>
    </source>
</reference>
<sequence length="159" mass="17142">MYKMIAALTFLAITSATLTGCNEKEGNPGNAATTKTNYYSSDKCAIDSIAGKRGTSIYVPRGIAEFNGWAFDTANQDAPKEIRLRLTGYKGTPATFKNPTIIDRPDLIKAFNNEKLLKSGFSFKADLSSLESGGYSVVIEIPGANSSTLCQTRVLLVIE</sequence>